<dbReference type="Proteomes" id="UP000005239">
    <property type="component" value="Unassembled WGS sequence"/>
</dbReference>
<proteinExistence type="predicted"/>
<dbReference type="Gene3D" id="2.60.40.2440">
    <property type="entry name" value="Carbohydrate binding type-21 domain"/>
    <property type="match status" value="1"/>
</dbReference>
<name>A0A2A6CJR5_PRIPA</name>
<reference evidence="2" key="1">
    <citation type="journal article" date="2008" name="Nat. Genet.">
        <title>The Pristionchus pacificus genome provides a unique perspective on nematode lifestyle and parasitism.</title>
        <authorList>
            <person name="Dieterich C."/>
            <person name="Clifton S.W."/>
            <person name="Schuster L.N."/>
            <person name="Chinwalla A."/>
            <person name="Delehaunty K."/>
            <person name="Dinkelacker I."/>
            <person name="Fulton L."/>
            <person name="Fulton R."/>
            <person name="Godfrey J."/>
            <person name="Minx P."/>
            <person name="Mitreva M."/>
            <person name="Roeseler W."/>
            <person name="Tian H."/>
            <person name="Witte H."/>
            <person name="Yang S.P."/>
            <person name="Wilson R.K."/>
            <person name="Sommer R.J."/>
        </authorList>
    </citation>
    <scope>NUCLEOTIDE SEQUENCE [LARGE SCALE GENOMIC DNA]</scope>
    <source>
        <strain evidence="2">PS312</strain>
    </source>
</reference>
<evidence type="ECO:0000313" key="2">
    <source>
        <dbReference type="Proteomes" id="UP000005239"/>
    </source>
</evidence>
<gene>
    <name evidence="1" type="primary">WBGene00105080</name>
</gene>
<dbReference type="PANTHER" id="PTHR12307:SF36">
    <property type="entry name" value="GLYCOGEN-BINDING SUBUNIT 76A"/>
    <property type="match status" value="1"/>
</dbReference>
<dbReference type="PANTHER" id="PTHR12307">
    <property type="entry name" value="PROTEIN PHOSPHATASE 1 REGULATORY SUBUNIT"/>
    <property type="match status" value="1"/>
</dbReference>
<dbReference type="InterPro" id="IPR038175">
    <property type="entry name" value="CBM21_dom_sf"/>
</dbReference>
<dbReference type="GO" id="GO:0000164">
    <property type="term" value="C:protein phosphatase type 1 complex"/>
    <property type="evidence" value="ECO:0000318"/>
    <property type="project" value="GO_Central"/>
</dbReference>
<dbReference type="PROSITE" id="PS51159">
    <property type="entry name" value="CBM21"/>
    <property type="match status" value="1"/>
</dbReference>
<protein>
    <submittedName>
        <fullName evidence="1">CBM21 domain-containing protein</fullName>
    </submittedName>
</protein>
<keyword evidence="2" id="KW-1185">Reference proteome</keyword>
<dbReference type="AlphaFoldDB" id="A0A2A6CJR5"/>
<reference evidence="1" key="2">
    <citation type="submission" date="2022-06" db="UniProtKB">
        <authorList>
            <consortium name="EnsemblMetazoa"/>
        </authorList>
    </citation>
    <scope>IDENTIFICATION</scope>
    <source>
        <strain evidence="1">PS312</strain>
    </source>
</reference>
<dbReference type="EnsemblMetazoa" id="PPA15526.1">
    <property type="protein sequence ID" value="PPA15526.1"/>
    <property type="gene ID" value="WBGene00105080"/>
</dbReference>
<organism evidence="1 2">
    <name type="scientific">Pristionchus pacificus</name>
    <name type="common">Parasitic nematode worm</name>
    <dbReference type="NCBI Taxonomy" id="54126"/>
    <lineage>
        <taxon>Eukaryota</taxon>
        <taxon>Metazoa</taxon>
        <taxon>Ecdysozoa</taxon>
        <taxon>Nematoda</taxon>
        <taxon>Chromadorea</taxon>
        <taxon>Rhabditida</taxon>
        <taxon>Rhabditina</taxon>
        <taxon>Diplogasteromorpha</taxon>
        <taxon>Diplogasteroidea</taxon>
        <taxon>Neodiplogasteridae</taxon>
        <taxon>Pristionchus</taxon>
    </lineage>
</organism>
<dbReference type="Pfam" id="PF03370">
    <property type="entry name" value="CBM_21"/>
    <property type="match status" value="1"/>
</dbReference>
<dbReference type="GO" id="GO:0005979">
    <property type="term" value="P:regulation of glycogen biosynthetic process"/>
    <property type="evidence" value="ECO:0000318"/>
    <property type="project" value="GO_Central"/>
</dbReference>
<accession>A0A2A6CJR5</accession>
<dbReference type="InterPro" id="IPR050782">
    <property type="entry name" value="PP1_regulatory_subunit_3"/>
</dbReference>
<dbReference type="InterPro" id="IPR005036">
    <property type="entry name" value="CBM21_dom"/>
</dbReference>
<dbReference type="GO" id="GO:0008157">
    <property type="term" value="F:protein phosphatase 1 binding"/>
    <property type="evidence" value="ECO:0000318"/>
    <property type="project" value="GO_Central"/>
</dbReference>
<accession>A0A8R1YDE9</accession>
<sequence>MPHSLERTRSLHSAMRKAERTTVERKVVHFADSMGFDLVQVKCVFPYNSSDEEILSSSPSLLIKPSGGGGKGQVSVTRLIPHSGSFNDARFLHLNAPAWLVPKGYMQVNRELLNRTVTNGVCLKSSNVIGMTFTATVAVYNFSYDKQVFVRYSLDGWRSHIEIQARYIRSHPQNNTDIFIFSLFLPRSMPVGAKCEFALRYKCGQREFWDNNEGSNYVIECKTMATHYVMEISNSPDKPVFY</sequence>
<evidence type="ECO:0000313" key="1">
    <source>
        <dbReference type="EnsemblMetazoa" id="PPA15526.1"/>
    </source>
</evidence>
<dbReference type="OrthoDB" id="1881at2759"/>
<dbReference type="GO" id="GO:2001069">
    <property type="term" value="F:glycogen binding"/>
    <property type="evidence" value="ECO:0000318"/>
    <property type="project" value="GO_Central"/>
</dbReference>